<reference evidence="1 2" key="1">
    <citation type="journal article" date="2017" name="MBio">
        <title>Gut Symbiont Bacteroides fragilis Secretes a Eukaryotic-Like Ubiquitin Protein That Mediates Intraspecies Antagonism.</title>
        <authorList>
            <person name="Chatzidaki-Livanis M."/>
            <person name="Coyne M.J."/>
            <person name="Roelofs K.G."/>
            <person name="Gentyala R.R."/>
            <person name="Caldwell J.M."/>
            <person name="Comstock L.E."/>
        </authorList>
    </citation>
    <scope>NUCLEOTIDE SEQUENCE [LARGE SCALE GENOMIC DNA]</scope>
    <source>
        <strain evidence="1 2">12905</strain>
    </source>
</reference>
<evidence type="ECO:0000313" key="1">
    <source>
        <dbReference type="EMBL" id="PJY74447.1"/>
    </source>
</evidence>
<name>A0A2M9V722_BACFG</name>
<evidence type="ECO:0000313" key="2">
    <source>
        <dbReference type="Proteomes" id="UP000231846"/>
    </source>
</evidence>
<protein>
    <submittedName>
        <fullName evidence="1">Uncharacterized protein</fullName>
    </submittedName>
</protein>
<dbReference type="Proteomes" id="UP000231846">
    <property type="component" value="Unassembled WGS sequence"/>
</dbReference>
<comment type="caution">
    <text evidence="1">The sequence shown here is derived from an EMBL/GenBank/DDBJ whole genome shotgun (WGS) entry which is preliminary data.</text>
</comment>
<organism evidence="1 2">
    <name type="scientific">Bacteroides fragilis</name>
    <dbReference type="NCBI Taxonomy" id="817"/>
    <lineage>
        <taxon>Bacteria</taxon>
        <taxon>Pseudomonadati</taxon>
        <taxon>Bacteroidota</taxon>
        <taxon>Bacteroidia</taxon>
        <taxon>Bacteroidales</taxon>
        <taxon>Bacteroidaceae</taxon>
        <taxon>Bacteroides</taxon>
    </lineage>
</organism>
<gene>
    <name evidence="1" type="ORF">CQW34_02258</name>
</gene>
<dbReference type="EMBL" id="PDCW01000014">
    <property type="protein sequence ID" value="PJY74447.1"/>
    <property type="molecule type" value="Genomic_DNA"/>
</dbReference>
<accession>A0A2M9V722</accession>
<proteinExistence type="predicted"/>
<dbReference type="AlphaFoldDB" id="A0A2M9V722"/>
<sequence>MIVLSKHLERSQTIIMMNYLFIAVPVVFCFFADELWLKYNSFYFYFFQYLVFLFYVVNNKITVSVLFSPTFITANYFLIYFIAGSYVTPRDIGLNSLFSFSEGMARTFLNVKNYREILILFLISNWCLFLVIQKNIRIYTVWPPSVKKEGPFIVPLFLVVLISLFSLLKIEIFNLWIYPGMFAITIYIMPRLLNRFSNFITRLPCYCILLLSFFLVSYESKRELLYVLLLILFFELFDRRFEIKFTFKNSLFVLMCLSIFLFFIMAMSIARGYGNFDVENVLVAFFYIGDYIRSDIFRDAIVDNLEFSGVYFDTVNCADYVLNNQIPTLLGSTFIKPLFLPIPRELFPLKPESMINIYTSTFVPGFYSRGGSLPVGFYGEAIANFLFFAPFAVYFLFSGIEFLYKKLIVSFETLTSVKYYIALFLSITIVQFARGSGLELWILYPLLGLPFYLLVSYLSNRK</sequence>